<sequence length="80" mass="7715">MNKTFTFGSMLTMAAAALISFAPAAGAQPECATPHGAADGTPCMNYTPGGGTTGTGQGDGSPYIGGAGCVPGRVCNNGDD</sequence>
<accession>A0A9X2YA71</accession>
<dbReference type="AlphaFoldDB" id="A0A9X2YA71"/>
<keyword evidence="4" id="KW-1185">Reference proteome</keyword>
<feature type="signal peptide" evidence="1">
    <location>
        <begin position="1"/>
        <end position="27"/>
    </location>
</feature>
<reference evidence="3" key="3">
    <citation type="submission" date="2022-08" db="EMBL/GenBank/DDBJ databases">
        <title>Whole genome sequencing of non-tuberculosis mycobacteria type-strains.</title>
        <authorList>
            <person name="Igarashi Y."/>
            <person name="Osugi A."/>
            <person name="Mitarai S."/>
        </authorList>
    </citation>
    <scope>NUCLEOTIDE SEQUENCE</scope>
    <source>
        <strain evidence="3">JCM 16372</strain>
    </source>
</reference>
<name>A0A9X2YA71_9MYCO</name>
<dbReference type="Proteomes" id="UP001055159">
    <property type="component" value="Chromosome"/>
</dbReference>
<dbReference type="EMBL" id="JACKRN010000084">
    <property type="protein sequence ID" value="MCV7069538.1"/>
    <property type="molecule type" value="Genomic_DNA"/>
</dbReference>
<gene>
    <name evidence="2" type="ORF">H7H73_02470</name>
    <name evidence="3" type="ORF">MJO55_25140</name>
</gene>
<evidence type="ECO:0000313" key="2">
    <source>
        <dbReference type="EMBL" id="MCV7069538.1"/>
    </source>
</evidence>
<dbReference type="EMBL" id="CP092427">
    <property type="protein sequence ID" value="ULP36441.1"/>
    <property type="molecule type" value="Genomic_DNA"/>
</dbReference>
<organism evidence="2 5">
    <name type="scientific">Mycolicibacterium rufum</name>
    <dbReference type="NCBI Taxonomy" id="318424"/>
    <lineage>
        <taxon>Bacteria</taxon>
        <taxon>Bacillati</taxon>
        <taxon>Actinomycetota</taxon>
        <taxon>Actinomycetes</taxon>
        <taxon>Mycobacteriales</taxon>
        <taxon>Mycobacteriaceae</taxon>
        <taxon>Mycolicibacterium</taxon>
    </lineage>
</organism>
<evidence type="ECO:0000313" key="3">
    <source>
        <dbReference type="EMBL" id="ULP36441.1"/>
    </source>
</evidence>
<reference evidence="2" key="1">
    <citation type="submission" date="2020-07" db="EMBL/GenBank/DDBJ databases">
        <authorList>
            <person name="Pettersson B.M.F."/>
            <person name="Behra P.R.K."/>
            <person name="Ramesh M."/>
            <person name="Das S."/>
            <person name="Dasgupta S."/>
            <person name="Kirsebom L.A."/>
        </authorList>
    </citation>
    <scope>NUCLEOTIDE SEQUENCE</scope>
    <source>
        <strain evidence="2">DSM 45406</strain>
    </source>
</reference>
<evidence type="ECO:0008006" key="6">
    <source>
        <dbReference type="Google" id="ProtNLM"/>
    </source>
</evidence>
<dbReference type="RefSeq" id="WP_043413276.1">
    <property type="nucleotide sequence ID" value="NZ_CP092427.2"/>
</dbReference>
<evidence type="ECO:0000313" key="4">
    <source>
        <dbReference type="Proteomes" id="UP001055159"/>
    </source>
</evidence>
<feature type="chain" id="PRO_5040932087" description="Small secreted domain" evidence="1">
    <location>
        <begin position="28"/>
        <end position="80"/>
    </location>
</feature>
<keyword evidence="1" id="KW-0732">Signal</keyword>
<reference evidence="2" key="2">
    <citation type="journal article" date="2022" name="BMC Genomics">
        <title>Comparative genome analysis of mycobacteria focusing on tRNA and non-coding RNA.</title>
        <authorList>
            <person name="Behra P.R.K."/>
            <person name="Pettersson B.M.F."/>
            <person name="Ramesh M."/>
            <person name="Das S."/>
            <person name="Dasgupta S."/>
            <person name="Kirsebom L.A."/>
        </authorList>
    </citation>
    <scope>NUCLEOTIDE SEQUENCE</scope>
    <source>
        <strain evidence="2">DSM 45406</strain>
    </source>
</reference>
<evidence type="ECO:0000256" key="1">
    <source>
        <dbReference type="SAM" id="SignalP"/>
    </source>
</evidence>
<dbReference type="Proteomes" id="UP001140272">
    <property type="component" value="Unassembled WGS sequence"/>
</dbReference>
<proteinExistence type="predicted"/>
<protein>
    <recommendedName>
        <fullName evidence="6">Small secreted domain</fullName>
    </recommendedName>
</protein>
<evidence type="ECO:0000313" key="5">
    <source>
        <dbReference type="Proteomes" id="UP001140272"/>
    </source>
</evidence>